<gene>
    <name evidence="11" type="ORF">SMN809_LOCUS12623</name>
</gene>
<dbReference type="Gene3D" id="3.30.360.10">
    <property type="entry name" value="Dihydrodipicolinate Reductase, domain 2"/>
    <property type="match status" value="1"/>
</dbReference>
<accession>A0A8S2NT81</accession>
<dbReference type="Gene3D" id="3.40.50.720">
    <property type="entry name" value="NAD(P)-binding Rossmann-like Domain"/>
    <property type="match status" value="2"/>
</dbReference>
<comment type="catalytic activity">
    <reaction evidence="7">
        <text>D-glucose 6-phosphate + NADP(+) = 6-phospho-D-glucono-1,5-lactone + NADPH + H(+)</text>
        <dbReference type="Rhea" id="RHEA:15841"/>
        <dbReference type="ChEBI" id="CHEBI:15378"/>
        <dbReference type="ChEBI" id="CHEBI:57783"/>
        <dbReference type="ChEBI" id="CHEBI:57955"/>
        <dbReference type="ChEBI" id="CHEBI:58349"/>
        <dbReference type="ChEBI" id="CHEBI:61548"/>
        <dbReference type="EC" id="1.1.1.49"/>
    </reaction>
    <physiologicalReaction direction="left-to-right" evidence="7">
        <dbReference type="Rhea" id="RHEA:15842"/>
    </physiologicalReaction>
</comment>
<dbReference type="PROSITE" id="PS00069">
    <property type="entry name" value="G6P_DEHYDROGENASE"/>
    <property type="match status" value="1"/>
</dbReference>
<dbReference type="EMBL" id="CAJOBI010004814">
    <property type="protein sequence ID" value="CAF4013777.1"/>
    <property type="molecule type" value="Genomic_DNA"/>
</dbReference>
<dbReference type="PANTHER" id="PTHR23429">
    <property type="entry name" value="GLUCOSE-6-PHOSPHATE 1-DEHYDROGENASE G6PD"/>
    <property type="match status" value="1"/>
</dbReference>
<evidence type="ECO:0000256" key="3">
    <source>
        <dbReference type="ARBA" id="ARBA00022526"/>
    </source>
</evidence>
<dbReference type="InterPro" id="IPR022674">
    <property type="entry name" value="G6P_DH_NAD-bd"/>
</dbReference>
<dbReference type="SUPFAM" id="SSF55347">
    <property type="entry name" value="Glyceraldehyde-3-phosphate dehydrogenase-like, C-terminal domain"/>
    <property type="match status" value="1"/>
</dbReference>
<evidence type="ECO:0000259" key="10">
    <source>
        <dbReference type="Pfam" id="PF02781"/>
    </source>
</evidence>
<evidence type="ECO:0000256" key="7">
    <source>
        <dbReference type="ARBA" id="ARBA00047696"/>
    </source>
</evidence>
<protein>
    <recommendedName>
        <fullName evidence="8">Glucose-6-phosphate 1-dehydrogenase</fullName>
        <ecNumber evidence="8">1.1.1.49</ecNumber>
    </recommendedName>
</protein>
<feature type="domain" description="Glucose-6-phosphate dehydrogenase NAD-binding" evidence="9">
    <location>
        <begin position="67"/>
        <end position="114"/>
    </location>
</feature>
<evidence type="ECO:0000256" key="6">
    <source>
        <dbReference type="ARBA" id="ARBA00023277"/>
    </source>
</evidence>
<reference evidence="11" key="1">
    <citation type="submission" date="2021-02" db="EMBL/GenBank/DDBJ databases">
        <authorList>
            <person name="Nowell W R."/>
        </authorList>
    </citation>
    <scope>NUCLEOTIDE SEQUENCE</scope>
</reference>
<dbReference type="PRINTS" id="PR00079">
    <property type="entry name" value="G6PDHDRGNASE"/>
</dbReference>
<dbReference type="Proteomes" id="UP000676336">
    <property type="component" value="Unassembled WGS sequence"/>
</dbReference>
<evidence type="ECO:0000313" key="12">
    <source>
        <dbReference type="Proteomes" id="UP000676336"/>
    </source>
</evidence>
<evidence type="ECO:0000256" key="5">
    <source>
        <dbReference type="ARBA" id="ARBA00023002"/>
    </source>
</evidence>
<comment type="caution">
    <text evidence="11">The sequence shown here is derived from an EMBL/GenBank/DDBJ whole genome shotgun (WGS) entry which is preliminary data.</text>
</comment>
<evidence type="ECO:0000256" key="8">
    <source>
        <dbReference type="RuleBase" id="RU362120"/>
    </source>
</evidence>
<dbReference type="Pfam" id="PF02781">
    <property type="entry name" value="G6PD_C"/>
    <property type="match status" value="1"/>
</dbReference>
<name>A0A8S2NT81_9BILA</name>
<comment type="pathway">
    <text evidence="1 8">Carbohydrate degradation; pentose phosphate pathway; D-ribulose 5-phosphate from D-glucose 6-phosphate (oxidative stage): step 1/3.</text>
</comment>
<keyword evidence="6 8" id="KW-0119">Carbohydrate metabolism</keyword>
<dbReference type="InterPro" id="IPR019796">
    <property type="entry name" value="G6P_DH_AS"/>
</dbReference>
<dbReference type="GO" id="GO:0005829">
    <property type="term" value="C:cytosol"/>
    <property type="evidence" value="ECO:0007669"/>
    <property type="project" value="TreeGrafter"/>
</dbReference>
<dbReference type="PANTHER" id="PTHR23429:SF0">
    <property type="entry name" value="GLUCOSE-6-PHOSPHATE 1-DEHYDROGENASE"/>
    <property type="match status" value="1"/>
</dbReference>
<dbReference type="SUPFAM" id="SSF51735">
    <property type="entry name" value="NAD(P)-binding Rossmann-fold domains"/>
    <property type="match status" value="1"/>
</dbReference>
<dbReference type="InterPro" id="IPR022675">
    <property type="entry name" value="G6P_DH_C"/>
</dbReference>
<dbReference type="GO" id="GO:0004345">
    <property type="term" value="F:glucose-6-phosphate dehydrogenase activity"/>
    <property type="evidence" value="ECO:0007669"/>
    <property type="project" value="UniProtKB-EC"/>
</dbReference>
<feature type="domain" description="Glucose-6-phosphate dehydrogenase C-terminal" evidence="10">
    <location>
        <begin position="117"/>
        <end position="417"/>
    </location>
</feature>
<dbReference type="AlphaFoldDB" id="A0A8S2NT81"/>
<dbReference type="GO" id="GO:0050661">
    <property type="term" value="F:NADP binding"/>
    <property type="evidence" value="ECO:0007669"/>
    <property type="project" value="InterPro"/>
</dbReference>
<dbReference type="PIRSF" id="PIRSF000110">
    <property type="entry name" value="G6PD"/>
    <property type="match status" value="1"/>
</dbReference>
<keyword evidence="4 8" id="KW-0521">NADP</keyword>
<comment type="function">
    <text evidence="8">Catalyzes the rate-limiting step of the oxidative pentose-phosphate pathway, which represents a route for the dissimilation of carbohydrates besides glycolysis.</text>
</comment>
<keyword evidence="3 8" id="KW-0313">Glucose metabolism</keyword>
<keyword evidence="5 8" id="KW-0560">Oxidoreductase</keyword>
<dbReference type="GO" id="GO:0006006">
    <property type="term" value="P:glucose metabolic process"/>
    <property type="evidence" value="ECO:0007669"/>
    <property type="project" value="UniProtKB-KW"/>
</dbReference>
<proteinExistence type="inferred from homology"/>
<evidence type="ECO:0000259" key="9">
    <source>
        <dbReference type="Pfam" id="PF00479"/>
    </source>
</evidence>
<dbReference type="Pfam" id="PF00479">
    <property type="entry name" value="G6PD_N"/>
    <property type="match status" value="1"/>
</dbReference>
<dbReference type="EC" id="1.1.1.49" evidence="8"/>
<dbReference type="InterPro" id="IPR001282">
    <property type="entry name" value="G6P_DH"/>
</dbReference>
<dbReference type="HAMAP" id="MF_00966">
    <property type="entry name" value="G6PD"/>
    <property type="match status" value="1"/>
</dbReference>
<evidence type="ECO:0000313" key="11">
    <source>
        <dbReference type="EMBL" id="CAF4013777.1"/>
    </source>
</evidence>
<dbReference type="NCBIfam" id="TIGR00871">
    <property type="entry name" value="zwf"/>
    <property type="match status" value="1"/>
</dbReference>
<organism evidence="11 12">
    <name type="scientific">Rotaria magnacalcarata</name>
    <dbReference type="NCBI Taxonomy" id="392030"/>
    <lineage>
        <taxon>Eukaryota</taxon>
        <taxon>Metazoa</taxon>
        <taxon>Spiralia</taxon>
        <taxon>Gnathifera</taxon>
        <taxon>Rotifera</taxon>
        <taxon>Eurotatoria</taxon>
        <taxon>Bdelloidea</taxon>
        <taxon>Philodinida</taxon>
        <taxon>Philodinidae</taxon>
        <taxon>Rotaria</taxon>
    </lineage>
</organism>
<evidence type="ECO:0000256" key="1">
    <source>
        <dbReference type="ARBA" id="ARBA00004937"/>
    </source>
</evidence>
<sequence length="440" mass="50610">MDQNKSNPHSSSISQTTRETVNCIFERLRFQITRLESATPLTSHIFFIFGASGDLAKKKIYPTLWPGWLRLIVEKPFGKDLQSSNKLSEHLSKCYVEEEIYRIDHYLGKEMVQNIIVLRFANHILSRVWNRDSIAAVIIIFKEDIGTQGRGGYFDQFGIIRDVIQNHLIQILSIVGMEKPRSTKGEDIRDEKVKLLRCISPVKPEDVVIGQYIGDKNSTNVEHQQGYLDDKTVPDNSTTPTYAQLILNINNERWAGVPFILRAGKALNEKKAEIRIQFRDAPGAMFDEDIRESDPNGRLARDELVIRVQPNEAIYLKLNTKRPGEMGFSIEETELDLTYGHRYQGVKLPDAYERLILDVFMGSKINFVRSDELQEAWRIVDPILELIDQKKLPLIPYKFGVFGIREAFEAAAKHGYIFRGTYLWKDERSGSITSKEEKKK</sequence>
<evidence type="ECO:0000256" key="4">
    <source>
        <dbReference type="ARBA" id="ARBA00022857"/>
    </source>
</evidence>
<dbReference type="InterPro" id="IPR036291">
    <property type="entry name" value="NAD(P)-bd_dom_sf"/>
</dbReference>
<dbReference type="GO" id="GO:0009051">
    <property type="term" value="P:pentose-phosphate shunt, oxidative branch"/>
    <property type="evidence" value="ECO:0007669"/>
    <property type="project" value="TreeGrafter"/>
</dbReference>
<comment type="similarity">
    <text evidence="2 8">Belongs to the glucose-6-phosphate dehydrogenase family.</text>
</comment>
<evidence type="ECO:0000256" key="2">
    <source>
        <dbReference type="ARBA" id="ARBA00009975"/>
    </source>
</evidence>